<sequence>MELAGFLQKTRKPAQRSFYYGGAEVSNIKTNYKDLLSTYDTASKHYEETGSMRLLKHTLENLESFERSFIECYSLGKLMELQSELSAQEMVIV</sequence>
<comment type="caution">
    <text evidence="1">The sequence shown here is derived from an EMBL/GenBank/DDBJ whole genome shotgun (WGS) entry which is preliminary data.</text>
</comment>
<name>A0ABS4IJ53_9BACI</name>
<accession>A0ABS4IJ53</accession>
<proteinExistence type="predicted"/>
<organism evidence="1 2">
    <name type="scientific">Virgibacillus natechei</name>
    <dbReference type="NCBI Taxonomy" id="1216297"/>
    <lineage>
        <taxon>Bacteria</taxon>
        <taxon>Bacillati</taxon>
        <taxon>Bacillota</taxon>
        <taxon>Bacilli</taxon>
        <taxon>Bacillales</taxon>
        <taxon>Bacillaceae</taxon>
        <taxon>Virgibacillus</taxon>
    </lineage>
</organism>
<dbReference type="EMBL" id="JAGGKX010000009">
    <property type="protein sequence ID" value="MBP1970014.1"/>
    <property type="molecule type" value="Genomic_DNA"/>
</dbReference>
<dbReference type="RefSeq" id="WP_245301565.1">
    <property type="nucleotide sequence ID" value="NZ_CP110224.1"/>
</dbReference>
<evidence type="ECO:0000313" key="2">
    <source>
        <dbReference type="Proteomes" id="UP001519345"/>
    </source>
</evidence>
<evidence type="ECO:0000313" key="1">
    <source>
        <dbReference type="EMBL" id="MBP1970014.1"/>
    </source>
</evidence>
<dbReference type="Proteomes" id="UP001519345">
    <property type="component" value="Unassembled WGS sequence"/>
</dbReference>
<gene>
    <name evidence="1" type="ORF">J2Z83_002122</name>
</gene>
<keyword evidence="2" id="KW-1185">Reference proteome</keyword>
<protein>
    <submittedName>
        <fullName evidence="1">Uncharacterized protein</fullName>
    </submittedName>
</protein>
<reference evidence="1 2" key="1">
    <citation type="submission" date="2021-03" db="EMBL/GenBank/DDBJ databases">
        <title>Genomic Encyclopedia of Type Strains, Phase IV (KMG-IV): sequencing the most valuable type-strain genomes for metagenomic binning, comparative biology and taxonomic classification.</title>
        <authorList>
            <person name="Goeker M."/>
        </authorList>
    </citation>
    <scope>NUCLEOTIDE SEQUENCE [LARGE SCALE GENOMIC DNA]</scope>
    <source>
        <strain evidence="1 2">DSM 25609</strain>
    </source>
</reference>